<dbReference type="Pfam" id="PF05860">
    <property type="entry name" value="TPS"/>
    <property type="match status" value="1"/>
</dbReference>
<dbReference type="Gene3D" id="2.160.20.10">
    <property type="entry name" value="Single-stranded right-handed beta-helix, Pectin lyase-like"/>
    <property type="match status" value="4"/>
</dbReference>
<dbReference type="Proteomes" id="UP000481033">
    <property type="component" value="Unassembled WGS sequence"/>
</dbReference>
<dbReference type="InterPro" id="IPR008638">
    <property type="entry name" value="FhaB/CdiA-like_TPS"/>
</dbReference>
<evidence type="ECO:0000313" key="4">
    <source>
        <dbReference type="Proteomes" id="UP000481033"/>
    </source>
</evidence>
<comment type="caution">
    <text evidence="3">The sequence shown here is derived from an EMBL/GenBank/DDBJ whole genome shotgun (WGS) entry which is preliminary data.</text>
</comment>
<dbReference type="SUPFAM" id="SSF51126">
    <property type="entry name" value="Pectin lyase-like"/>
    <property type="match status" value="2"/>
</dbReference>
<dbReference type="EMBL" id="QXHD01000004">
    <property type="protein sequence ID" value="NEZ59488.1"/>
    <property type="molecule type" value="Genomic_DNA"/>
</dbReference>
<accession>A0A6M0RTA1</accession>
<dbReference type="NCBIfam" id="TIGR01901">
    <property type="entry name" value="adhes_NPXG"/>
    <property type="match status" value="1"/>
</dbReference>
<feature type="domain" description="Filamentous haemagglutinin FhaB/tRNA nuclease CdiA-like TPS" evidence="2">
    <location>
        <begin position="37"/>
        <end position="150"/>
    </location>
</feature>
<sequence length="1743" mass="180252">MRSQWYFATKLAAVALLGGLLTPTTANAQIVPDNTLGNEASVVTPDTLIRGENGDLIEGGAARGDDLFHSFEDFNVNDLQRVYFANPEGIDSIFSRVTGNSISEILGTLGVDGDADLFFLNPNGIVFGEDAQLDISGSFFATTADGFEWGEGLVYSATNPTAPPLLAVTLTPGLQISAAQRAIENRGSLSVGQDLTLATGDLTLTGALLAGENLRLLATDTLEIRDSQTQSFIASADDTLLLQGDSLVDIFALAHPDSGLFSGADMILRSDNTVIGDTHYFSGGSFRIERLDGTVGDLTSPNDPVILAVGDIAIGDYQDGASLHVLAGGSVILGNVVINQPGSVDDTIGPNSTNPLFRALSNITLSNGNTIVIDGSAKPTLDVRAGIDWSQVPGFPGGSVETPPGSIGPTLNPTPNGSLILIGNVDASRENAAVFENSSVFITNQFNRNDALPRDAVTSSISIGNIDTSTSQNQTTEIVQAGDVAIDAFGNVSTRNINAFVAEGSEGIAGAISIRSGTGSIDTTANGDPNEGTLLSSAGRGFANFISLEAAGDIDVGNLQTFTNGLFENGTFRGIPVVDILNDPSSDIPSGLAGSIAVQSGGRVRIGDNNAINTRGIDGADGGSVSIRSNEILLDNGLIISDTSPFPQENNNIGALGTSQAGNILLETQALRLINGAEVLTRSFNGGTAGDVVVRPINPNQPSFVFIDGTVDIETDPTTGAFVNGGFSSGLFSTAEETSRATERGEVRITTDVLTIQNGGVINARTRSDNGAPGSNVLIDVNNLNLLRGGQVLAVTFGNGAAGDIDVDANNRVNISGFDRTFNQRQADMFRAQFIRAAAAGLGAEEAYREAQDATDFTIDPVAASSGIYANNRLNFGVQAVGNAIVLEPTTLGPGLPGDVNITAPNITLADSGQISTSTARSARSGDVNLTTQVLQLIDGGRVAAQTFGRGIGGNIRVRPLNVNQPSRIIVDGVAPVQTENFTVNGATFVRPFGGSSSGLVASTEDQDIFYLENPFVQIGNNLLSEIDGINSTTGDGRSILIEDIDTVEILNGGVLTARSRSRADGGDIVIRGAETVSLRDGGQIIVGALDYRRGGAGDLIIDATSDVEIVGQDEDFLSRRTEFESSYQAYLEALFSNTFLITGQTGNATLIAQQRAPIAAAFNADPIRANSALIAQAGINSRESGDIRLTTDGSLRLRDSGQIASDTFGLGAAGDILLNISGDVELSELSRISSQVQSRGGTEAFLLINGDEAQRPVPLTEQNQIVINNARNISLQSGSVIAAGTFGRGDVGTIQIATTDSVELDGGSTIRGSVETGGIGDGGDINVNSRRLSLTNGGQIQSGVFREQEINGVLTPGGRGEGGSININATDVTIDGFGENRSGLFVSTERGAVGSAGTIRIGSTENPTENLRVTNFGIINAATSNGSDAGGIELNVGTLRLENSGLVSVDGTPLGSATNSPGNPGNIDIFADNVGLFQGGKIQATTASIEDSGNINLTIEGALVLDGTQTSSNPSGSCLTCNLISTEAFGIGATGGNIRILTNSVAGNLFENSDIVANAQGPGGSVDLLANNSLGIFIGSRPLREIFTLRSGRSLQSDLDASSELTVDDGTVATGEQQDLPEVTIPDIVDPTDLVDRRCDLLARQQSNTSEFTVTGRGGLPFTPDEQLEGSDLLEDFGPLGSPLDEIPDGSEGDDVSTIPPVPEIIAEPQGWTMTEDGQLLLYGSAENAQSLLSASCQASTS</sequence>
<name>A0A6M0RTA1_9CYAN</name>
<feature type="signal peptide" evidence="1">
    <location>
        <begin position="1"/>
        <end position="28"/>
    </location>
</feature>
<evidence type="ECO:0000313" key="3">
    <source>
        <dbReference type="EMBL" id="NEZ59488.1"/>
    </source>
</evidence>
<reference evidence="3 4" key="1">
    <citation type="journal article" date="2020" name="Microb. Ecol.">
        <title>Ecogenomics of the Marine Benthic Filamentous Cyanobacterium Adonisia.</title>
        <authorList>
            <person name="Walter J.M."/>
            <person name="Coutinho F.H."/>
            <person name="Leomil L."/>
            <person name="Hargreaves P.I."/>
            <person name="Campeao M.E."/>
            <person name="Vieira V.V."/>
            <person name="Silva B.S."/>
            <person name="Fistarol G.O."/>
            <person name="Salomon P.S."/>
            <person name="Sawabe T."/>
            <person name="Mino S."/>
            <person name="Hosokawa M."/>
            <person name="Miyashita H."/>
            <person name="Maruyama F."/>
            <person name="van Verk M.C."/>
            <person name="Dutilh B.E."/>
            <person name="Thompson C.C."/>
            <person name="Thompson F.L."/>
        </authorList>
    </citation>
    <scope>NUCLEOTIDE SEQUENCE [LARGE SCALE GENOMIC DNA]</scope>
    <source>
        <strain evidence="3 4">CCMR0081</strain>
    </source>
</reference>
<dbReference type="InterPro" id="IPR011050">
    <property type="entry name" value="Pectin_lyase_fold/virulence"/>
</dbReference>
<dbReference type="InterPro" id="IPR012334">
    <property type="entry name" value="Pectin_lyas_fold"/>
</dbReference>
<keyword evidence="4" id="KW-1185">Reference proteome</keyword>
<proteinExistence type="predicted"/>
<protein>
    <submittedName>
        <fullName evidence="3">Filamentous hemagglutinin N-terminal domain-containing protein</fullName>
    </submittedName>
</protein>
<dbReference type="SMART" id="SM00912">
    <property type="entry name" value="Haemagg_act"/>
    <property type="match status" value="1"/>
</dbReference>
<keyword evidence="1" id="KW-0732">Signal</keyword>
<feature type="chain" id="PRO_5026995195" evidence="1">
    <location>
        <begin position="29"/>
        <end position="1743"/>
    </location>
</feature>
<evidence type="ECO:0000259" key="2">
    <source>
        <dbReference type="SMART" id="SM00912"/>
    </source>
</evidence>
<organism evidence="3 4">
    <name type="scientific">Adonisia turfae CCMR0081</name>
    <dbReference type="NCBI Taxonomy" id="2292702"/>
    <lineage>
        <taxon>Bacteria</taxon>
        <taxon>Bacillati</taxon>
        <taxon>Cyanobacteriota</taxon>
        <taxon>Adonisia</taxon>
        <taxon>Adonisia turfae</taxon>
    </lineage>
</organism>
<evidence type="ECO:0000256" key="1">
    <source>
        <dbReference type="SAM" id="SignalP"/>
    </source>
</evidence>
<gene>
    <name evidence="3" type="ORF">DXZ20_28355</name>
</gene>